<gene>
    <name evidence="3" type="ORF">SAMN05216255_2973</name>
</gene>
<reference evidence="4" key="1">
    <citation type="submission" date="2017-06" db="EMBL/GenBank/DDBJ databases">
        <authorList>
            <person name="Varghese N."/>
            <person name="Submissions S."/>
        </authorList>
    </citation>
    <scope>NUCLEOTIDE SEQUENCE [LARGE SCALE GENOMIC DNA]</scope>
    <source>
        <strain evidence="4">CIP 108523</strain>
    </source>
</reference>
<accession>A0A239G989</accession>
<feature type="signal peptide" evidence="1">
    <location>
        <begin position="1"/>
        <end position="24"/>
    </location>
</feature>
<dbReference type="Gene3D" id="3.40.50.10610">
    <property type="entry name" value="ABC-type transport auxiliary lipoprotein component"/>
    <property type="match status" value="1"/>
</dbReference>
<organism evidence="3 4">
    <name type="scientific">Pseudomonas segetis</name>
    <dbReference type="NCBI Taxonomy" id="298908"/>
    <lineage>
        <taxon>Bacteria</taxon>
        <taxon>Pseudomonadati</taxon>
        <taxon>Pseudomonadota</taxon>
        <taxon>Gammaproteobacteria</taxon>
        <taxon>Pseudomonadales</taxon>
        <taxon>Pseudomonadaceae</taxon>
        <taxon>Pseudomonas</taxon>
    </lineage>
</organism>
<dbReference type="SUPFAM" id="SSF159594">
    <property type="entry name" value="XCC0632-like"/>
    <property type="match status" value="1"/>
</dbReference>
<keyword evidence="4" id="KW-1185">Reference proteome</keyword>
<proteinExistence type="predicted"/>
<feature type="domain" description="ABC-type transport auxiliary lipoprotein component" evidence="2">
    <location>
        <begin position="32"/>
        <end position="190"/>
    </location>
</feature>
<dbReference type="RefSeq" id="WP_089360327.1">
    <property type="nucleotide sequence ID" value="NZ_FZOG01000003.1"/>
</dbReference>
<name>A0A239G989_9PSED</name>
<feature type="chain" id="PRO_5012963955" evidence="1">
    <location>
        <begin position="25"/>
        <end position="204"/>
    </location>
</feature>
<dbReference type="PROSITE" id="PS51257">
    <property type="entry name" value="PROKAR_LIPOPROTEIN"/>
    <property type="match status" value="1"/>
</dbReference>
<evidence type="ECO:0000313" key="4">
    <source>
        <dbReference type="Proteomes" id="UP000242915"/>
    </source>
</evidence>
<dbReference type="InterPro" id="IPR005586">
    <property type="entry name" value="ABC_trans_aux"/>
</dbReference>
<keyword evidence="1" id="KW-0732">Signal</keyword>
<dbReference type="EMBL" id="FZOG01000003">
    <property type="protein sequence ID" value="SNS65348.1"/>
    <property type="molecule type" value="Genomic_DNA"/>
</dbReference>
<protein>
    <submittedName>
        <fullName evidence="3">Cholesterol transport system auxiliary component</fullName>
    </submittedName>
</protein>
<sequence length="204" mass="22344">MSRFIRISALALSALMLSACSILPEPEQLHVYRLPGTAPSVSTLATPSPMTLQVNRPSSNQILDSSRIVVLPDGNQVSTYQGVRWSDRAPTMLRDRLIDSFISANSFAAVSSDDNHLQTDLQLVSTLRAFQSEYRNGAPQVQIQLDVQLVDSQQQIIASRRFSVSQAATGTSVENVVEAFGSAVDNLSTQLLQWTLSQSHKSNR</sequence>
<evidence type="ECO:0000259" key="2">
    <source>
        <dbReference type="Pfam" id="PF03886"/>
    </source>
</evidence>
<dbReference type="AlphaFoldDB" id="A0A239G989"/>
<dbReference type="Proteomes" id="UP000242915">
    <property type="component" value="Unassembled WGS sequence"/>
</dbReference>
<evidence type="ECO:0000313" key="3">
    <source>
        <dbReference type="EMBL" id="SNS65348.1"/>
    </source>
</evidence>
<dbReference type="Pfam" id="PF03886">
    <property type="entry name" value="ABC_trans_aux"/>
    <property type="match status" value="1"/>
</dbReference>
<evidence type="ECO:0000256" key="1">
    <source>
        <dbReference type="SAM" id="SignalP"/>
    </source>
</evidence>